<dbReference type="EMBL" id="VASG01000007">
    <property type="protein sequence ID" value="TLP70789.1"/>
    <property type="molecule type" value="Genomic_DNA"/>
</dbReference>
<dbReference type="RefSeq" id="WP_138215947.1">
    <property type="nucleotide sequence ID" value="NZ_VASG01000007.1"/>
</dbReference>
<gene>
    <name evidence="2" type="ORF">FEA48_23430</name>
</gene>
<evidence type="ECO:0000313" key="2">
    <source>
        <dbReference type="EMBL" id="TLP70789.1"/>
    </source>
</evidence>
<feature type="region of interest" description="Disordered" evidence="1">
    <location>
        <begin position="68"/>
        <end position="96"/>
    </location>
</feature>
<dbReference type="Proteomes" id="UP000307510">
    <property type="component" value="Unassembled WGS sequence"/>
</dbReference>
<evidence type="ECO:0000313" key="3">
    <source>
        <dbReference type="Proteomes" id="UP000307510"/>
    </source>
</evidence>
<evidence type="ECO:0000256" key="1">
    <source>
        <dbReference type="SAM" id="MobiDB-lite"/>
    </source>
</evidence>
<sequence length="146" mass="16363">MQRYHDTQTDPLPLRSPYHEAERQRLEHLTADFLAKGGEIQQVGHQMRDKYTFVLNPARSPVYAHLFEQPAPPPEAPPVERPLTAQAKPERATPGPLLDARTLAARLIVQAALGATPGQAAKAVGIGEKHARQIIRDFNIKFHRQR</sequence>
<name>A0A5R8ZWH7_PSENT</name>
<proteinExistence type="predicted"/>
<reference evidence="3" key="2">
    <citation type="submission" date="2019-06" db="EMBL/GenBank/DDBJ databases">
        <title>AzeR, a transcriptional regulator that responds to azelaic acid in Pseudomonas nitroreducens.</title>
        <authorList>
            <person name="Bez C."/>
            <person name="Javvadi S.G."/>
            <person name="Bertani I."/>
            <person name="Devescovi G."/>
            <person name="Studholme D.J."/>
            <person name="Geller A."/>
            <person name="Levy A."/>
            <person name="Venturi V."/>
        </authorList>
    </citation>
    <scope>NUCLEOTIDE SEQUENCE [LARGE SCALE GENOMIC DNA]</scope>
    <source>
        <strain evidence="3">DSM 9128</strain>
    </source>
</reference>
<accession>A0A5R8ZWH7</accession>
<comment type="caution">
    <text evidence="2">The sequence shown here is derived from an EMBL/GenBank/DDBJ whole genome shotgun (WGS) entry which is preliminary data.</text>
</comment>
<protein>
    <submittedName>
        <fullName evidence="2">Uncharacterized protein</fullName>
    </submittedName>
</protein>
<dbReference type="AlphaFoldDB" id="A0A5R8ZWH7"/>
<organism evidence="2 3">
    <name type="scientific">Pseudomonas nitroreducens</name>
    <dbReference type="NCBI Taxonomy" id="46680"/>
    <lineage>
        <taxon>Bacteria</taxon>
        <taxon>Pseudomonadati</taxon>
        <taxon>Pseudomonadota</taxon>
        <taxon>Gammaproteobacteria</taxon>
        <taxon>Pseudomonadales</taxon>
        <taxon>Pseudomonadaceae</taxon>
        <taxon>Pseudomonas</taxon>
    </lineage>
</organism>
<feature type="compositionally biased region" description="Pro residues" evidence="1">
    <location>
        <begin position="70"/>
        <end position="80"/>
    </location>
</feature>
<reference evidence="2 3" key="1">
    <citation type="submission" date="2019-05" db="EMBL/GenBank/DDBJ databases">
        <authorList>
            <person name="Moore K."/>
            <person name="O'Neill P."/>
            <person name="Farbos A."/>
            <person name="Studholme D.J."/>
        </authorList>
    </citation>
    <scope>NUCLEOTIDE SEQUENCE [LARGE SCALE GENOMIC DNA]</scope>
    <source>
        <strain evidence="2 3">DSM 9128</strain>
    </source>
</reference>